<feature type="coiled-coil region" evidence="1">
    <location>
        <begin position="69"/>
        <end position="96"/>
    </location>
</feature>
<protein>
    <recommendedName>
        <fullName evidence="5">Transposase Helix-turn-helix domain-containing protein</fullName>
    </recommendedName>
</protein>
<proteinExistence type="predicted"/>
<dbReference type="EMBL" id="JANIIK010000117">
    <property type="protein sequence ID" value="KAJ3585848.1"/>
    <property type="molecule type" value="Genomic_DNA"/>
</dbReference>
<organism evidence="3 4">
    <name type="scientific">Muraenolepis orangiensis</name>
    <name type="common">Patagonian moray cod</name>
    <dbReference type="NCBI Taxonomy" id="630683"/>
    <lineage>
        <taxon>Eukaryota</taxon>
        <taxon>Metazoa</taxon>
        <taxon>Chordata</taxon>
        <taxon>Craniata</taxon>
        <taxon>Vertebrata</taxon>
        <taxon>Euteleostomi</taxon>
        <taxon>Actinopterygii</taxon>
        <taxon>Neopterygii</taxon>
        <taxon>Teleostei</taxon>
        <taxon>Neoteleostei</taxon>
        <taxon>Acanthomorphata</taxon>
        <taxon>Zeiogadaria</taxon>
        <taxon>Gadariae</taxon>
        <taxon>Gadiformes</taxon>
        <taxon>Muraenolepidoidei</taxon>
        <taxon>Muraenolepididae</taxon>
        <taxon>Muraenolepis</taxon>
    </lineage>
</organism>
<dbReference type="Proteomes" id="UP001148018">
    <property type="component" value="Unassembled WGS sequence"/>
</dbReference>
<name>A0A9Q0DC78_9TELE</name>
<comment type="caution">
    <text evidence="3">The sequence shown here is derived from an EMBL/GenBank/DDBJ whole genome shotgun (WGS) entry which is preliminary data.</text>
</comment>
<evidence type="ECO:0008006" key="5">
    <source>
        <dbReference type="Google" id="ProtNLM"/>
    </source>
</evidence>
<feature type="region of interest" description="Disordered" evidence="2">
    <location>
        <begin position="34"/>
        <end position="57"/>
    </location>
</feature>
<keyword evidence="1" id="KW-0175">Coiled coil</keyword>
<keyword evidence="4" id="KW-1185">Reference proteome</keyword>
<dbReference type="PANTHER" id="PTHR23080:SF142">
    <property type="entry name" value="SI:CH211-69L10.4"/>
    <property type="match status" value="1"/>
</dbReference>
<dbReference type="OrthoDB" id="10020990at2759"/>
<evidence type="ECO:0000256" key="1">
    <source>
        <dbReference type="SAM" id="Coils"/>
    </source>
</evidence>
<sequence length="197" mass="22516">MCYRRIGLFASQSVFDRINARLGVSEELQACASDSAVEEEHEEQPAAEDDREPASDHNYYTRNSAGVVDAAAAETIRQLEAEIRSLESQLRDISCTLNINRLCATDEEFRFYTRFPSEKVFWWFWESGAPSASRLVYWSRAQRTSDAMALEKPSPNRRLALLDEFFLYCCRVAVGMEEKVIADIFGISSTTVSRRSW</sequence>
<reference evidence="3" key="1">
    <citation type="submission" date="2022-07" db="EMBL/GenBank/DDBJ databases">
        <title>Chromosome-level genome of Muraenolepis orangiensis.</title>
        <authorList>
            <person name="Kim J."/>
        </authorList>
    </citation>
    <scope>NUCLEOTIDE SEQUENCE</scope>
    <source>
        <strain evidence="3">KU_S4_2022</strain>
        <tissue evidence="3">Muscle</tissue>
    </source>
</reference>
<accession>A0A9Q0DC78</accession>
<dbReference type="AlphaFoldDB" id="A0A9Q0DC78"/>
<dbReference type="PANTHER" id="PTHR23080">
    <property type="entry name" value="THAP DOMAIN PROTEIN"/>
    <property type="match status" value="1"/>
</dbReference>
<evidence type="ECO:0000313" key="4">
    <source>
        <dbReference type="Proteomes" id="UP001148018"/>
    </source>
</evidence>
<evidence type="ECO:0000313" key="3">
    <source>
        <dbReference type="EMBL" id="KAJ3585848.1"/>
    </source>
</evidence>
<feature type="compositionally biased region" description="Acidic residues" evidence="2">
    <location>
        <begin position="36"/>
        <end position="51"/>
    </location>
</feature>
<evidence type="ECO:0000256" key="2">
    <source>
        <dbReference type="SAM" id="MobiDB-lite"/>
    </source>
</evidence>
<gene>
    <name evidence="3" type="ORF">NHX12_012256</name>
</gene>